<name>A0A8S1XXM9_9CILI</name>
<protein>
    <submittedName>
        <fullName evidence="2">Uncharacterized protein</fullName>
    </submittedName>
</protein>
<keyword evidence="3" id="KW-1185">Reference proteome</keyword>
<evidence type="ECO:0000313" key="2">
    <source>
        <dbReference type="EMBL" id="CAD8205735.1"/>
    </source>
</evidence>
<dbReference type="OrthoDB" id="21123at2759"/>
<dbReference type="AlphaFoldDB" id="A0A8S1XXM9"/>
<comment type="caution">
    <text evidence="2">The sequence shown here is derived from an EMBL/GenBank/DDBJ whole genome shotgun (WGS) entry which is preliminary data.</text>
</comment>
<accession>A0A8S1XXM9</accession>
<reference evidence="2" key="1">
    <citation type="submission" date="2021-01" db="EMBL/GenBank/DDBJ databases">
        <authorList>
            <consortium name="Genoscope - CEA"/>
            <person name="William W."/>
        </authorList>
    </citation>
    <scope>NUCLEOTIDE SEQUENCE</scope>
</reference>
<gene>
    <name evidence="2" type="ORF">PPENT_87.1.T1410128</name>
</gene>
<dbReference type="Proteomes" id="UP000689195">
    <property type="component" value="Unassembled WGS sequence"/>
</dbReference>
<proteinExistence type="predicted"/>
<feature type="region of interest" description="Disordered" evidence="1">
    <location>
        <begin position="1"/>
        <end position="53"/>
    </location>
</feature>
<evidence type="ECO:0000256" key="1">
    <source>
        <dbReference type="SAM" id="MobiDB-lite"/>
    </source>
</evidence>
<dbReference type="EMBL" id="CAJJDO010000141">
    <property type="protein sequence ID" value="CAD8205735.1"/>
    <property type="molecule type" value="Genomic_DNA"/>
</dbReference>
<sequence length="85" mass="10415">MKKKYRNNLNPSQSHEELRNQMAADGQKRLQQQLKQIEEEPKQQQQQGGGQFLNKIRKEIYNQNDQNAYQDRIKRNRHFQERFNE</sequence>
<evidence type="ECO:0000313" key="3">
    <source>
        <dbReference type="Proteomes" id="UP000689195"/>
    </source>
</evidence>
<organism evidence="2 3">
    <name type="scientific">Paramecium pentaurelia</name>
    <dbReference type="NCBI Taxonomy" id="43138"/>
    <lineage>
        <taxon>Eukaryota</taxon>
        <taxon>Sar</taxon>
        <taxon>Alveolata</taxon>
        <taxon>Ciliophora</taxon>
        <taxon>Intramacronucleata</taxon>
        <taxon>Oligohymenophorea</taxon>
        <taxon>Peniculida</taxon>
        <taxon>Parameciidae</taxon>
        <taxon>Paramecium</taxon>
    </lineage>
</organism>